<dbReference type="Gene3D" id="3.40.50.10490">
    <property type="entry name" value="Glucose-6-phosphate isomerase like protein, domain 1"/>
    <property type="match status" value="1"/>
</dbReference>
<dbReference type="SUPFAM" id="SSF46689">
    <property type="entry name" value="Homeodomain-like"/>
    <property type="match status" value="1"/>
</dbReference>
<dbReference type="AlphaFoldDB" id="A0A377MNH3"/>
<dbReference type="InterPro" id="IPR036388">
    <property type="entry name" value="WH-like_DNA-bd_sf"/>
</dbReference>
<dbReference type="InterPro" id="IPR000281">
    <property type="entry name" value="HTH_RpiR"/>
</dbReference>
<dbReference type="InterPro" id="IPR035472">
    <property type="entry name" value="RpiR-like_SIS"/>
</dbReference>
<dbReference type="SUPFAM" id="SSF53697">
    <property type="entry name" value="SIS domain"/>
    <property type="match status" value="1"/>
</dbReference>
<dbReference type="InterPro" id="IPR009057">
    <property type="entry name" value="Homeodomain-like_sf"/>
</dbReference>
<dbReference type="EMBL" id="QRMZ01000004">
    <property type="protein sequence ID" value="RHK07509.1"/>
    <property type="molecule type" value="Genomic_DNA"/>
</dbReference>
<evidence type="ECO:0000256" key="1">
    <source>
        <dbReference type="ARBA" id="ARBA00023015"/>
    </source>
</evidence>
<sequence length="256" mass="29524">MLFLDYNPELTALEYEVYRFVSKNLASVSKMKMKELAKETHTSTASISRFCKKFECDTFTEFKINLRFYLDSLVKSKISDSDESQTIDFLKRVNQPFLSERIDRATEILKNKSFVLFIGSGLSETIAEYGALYFTDLGKTALKVDDPSNYPIDWFPEDILCKTGIIVLSISGETQEMIRYLQKLNQKDCQIIAITNTEDSTISQLSDLTVPYYIERETIFKASQKKEKTIELTSQLPAIYLIEKIAKRIRLSEELL</sequence>
<proteinExistence type="predicted"/>
<evidence type="ECO:0000256" key="2">
    <source>
        <dbReference type="ARBA" id="ARBA00023125"/>
    </source>
</evidence>
<dbReference type="Proteomes" id="UP000286288">
    <property type="component" value="Unassembled WGS sequence"/>
</dbReference>
<name>A0A377MNH3_ENTCA</name>
<accession>A0A377MNH3</accession>
<dbReference type="GO" id="GO:0003677">
    <property type="term" value="F:DNA binding"/>
    <property type="evidence" value="ECO:0007669"/>
    <property type="project" value="UniProtKB-KW"/>
</dbReference>
<protein>
    <submittedName>
        <fullName evidence="4">MurR/RpiR family transcriptional regulator</fullName>
    </submittedName>
</protein>
<dbReference type="Pfam" id="PF01380">
    <property type="entry name" value="SIS"/>
    <property type="match status" value="1"/>
</dbReference>
<dbReference type="Gene3D" id="1.10.10.10">
    <property type="entry name" value="Winged helix-like DNA-binding domain superfamily/Winged helix DNA-binding domain"/>
    <property type="match status" value="1"/>
</dbReference>
<dbReference type="InterPro" id="IPR001347">
    <property type="entry name" value="SIS_dom"/>
</dbReference>
<dbReference type="PANTHER" id="PTHR30514:SF1">
    <property type="entry name" value="HTH-TYPE TRANSCRIPTIONAL REGULATOR HEXR-RELATED"/>
    <property type="match status" value="1"/>
</dbReference>
<evidence type="ECO:0000256" key="3">
    <source>
        <dbReference type="ARBA" id="ARBA00023163"/>
    </source>
</evidence>
<organism evidence="4 5">
    <name type="scientific">Enterococcus casseliflavus</name>
    <name type="common">Enterococcus flavescens</name>
    <dbReference type="NCBI Taxonomy" id="37734"/>
    <lineage>
        <taxon>Bacteria</taxon>
        <taxon>Bacillati</taxon>
        <taxon>Bacillota</taxon>
        <taxon>Bacilli</taxon>
        <taxon>Lactobacillales</taxon>
        <taxon>Enterococcaceae</taxon>
        <taxon>Enterococcus</taxon>
    </lineage>
</organism>
<dbReference type="GO" id="GO:0003700">
    <property type="term" value="F:DNA-binding transcription factor activity"/>
    <property type="evidence" value="ECO:0007669"/>
    <property type="project" value="InterPro"/>
</dbReference>
<keyword evidence="1" id="KW-0805">Transcription regulation</keyword>
<reference evidence="4 5" key="1">
    <citation type="submission" date="2018-08" db="EMBL/GenBank/DDBJ databases">
        <title>A genome reference for cultivated species of the human gut microbiota.</title>
        <authorList>
            <person name="Zou Y."/>
            <person name="Xue W."/>
            <person name="Luo G."/>
        </authorList>
    </citation>
    <scope>NUCLEOTIDE SEQUENCE [LARGE SCALE GENOMIC DNA]</scope>
    <source>
        <strain evidence="4 5">AF48-16</strain>
    </source>
</reference>
<keyword evidence="2" id="KW-0238">DNA-binding</keyword>
<dbReference type="Pfam" id="PF01418">
    <property type="entry name" value="HTH_6"/>
    <property type="match status" value="1"/>
</dbReference>
<dbReference type="PANTHER" id="PTHR30514">
    <property type="entry name" value="GLUCOKINASE"/>
    <property type="match status" value="1"/>
</dbReference>
<keyword evidence="3" id="KW-0804">Transcription</keyword>
<dbReference type="GeneID" id="83456514"/>
<dbReference type="GO" id="GO:1901135">
    <property type="term" value="P:carbohydrate derivative metabolic process"/>
    <property type="evidence" value="ECO:0007669"/>
    <property type="project" value="InterPro"/>
</dbReference>
<dbReference type="PROSITE" id="PS51071">
    <property type="entry name" value="HTH_RPIR"/>
    <property type="match status" value="1"/>
</dbReference>
<evidence type="ECO:0000313" key="5">
    <source>
        <dbReference type="Proteomes" id="UP000286288"/>
    </source>
</evidence>
<dbReference type="InterPro" id="IPR047640">
    <property type="entry name" value="RpiR-like"/>
</dbReference>
<dbReference type="PROSITE" id="PS51464">
    <property type="entry name" value="SIS"/>
    <property type="match status" value="1"/>
</dbReference>
<comment type="caution">
    <text evidence="4">The sequence shown here is derived from an EMBL/GenBank/DDBJ whole genome shotgun (WGS) entry which is preliminary data.</text>
</comment>
<evidence type="ECO:0000313" key="4">
    <source>
        <dbReference type="EMBL" id="RHK07509.1"/>
    </source>
</evidence>
<dbReference type="CDD" id="cd05013">
    <property type="entry name" value="SIS_RpiR"/>
    <property type="match status" value="1"/>
</dbReference>
<dbReference type="GO" id="GO:0097367">
    <property type="term" value="F:carbohydrate derivative binding"/>
    <property type="evidence" value="ECO:0007669"/>
    <property type="project" value="InterPro"/>
</dbReference>
<dbReference type="InterPro" id="IPR046348">
    <property type="entry name" value="SIS_dom_sf"/>
</dbReference>
<dbReference type="RefSeq" id="WP_015509458.1">
    <property type="nucleotide sequence ID" value="NZ_BAAAXK010000047.1"/>
</dbReference>
<gene>
    <name evidence="4" type="ORF">DW084_04510</name>
</gene>